<dbReference type="PROSITE" id="PS50174">
    <property type="entry name" value="G_PATCH"/>
    <property type="match status" value="1"/>
</dbReference>
<dbReference type="InterPro" id="IPR039146">
    <property type="entry name" value="GPANK1"/>
</dbReference>
<organism evidence="3 4">
    <name type="scientific">Gonapodya prolifera (strain JEL478)</name>
    <name type="common">Monoblepharis prolifera</name>
    <dbReference type="NCBI Taxonomy" id="1344416"/>
    <lineage>
        <taxon>Eukaryota</taxon>
        <taxon>Fungi</taxon>
        <taxon>Fungi incertae sedis</taxon>
        <taxon>Chytridiomycota</taxon>
        <taxon>Chytridiomycota incertae sedis</taxon>
        <taxon>Monoblepharidomycetes</taxon>
        <taxon>Monoblepharidales</taxon>
        <taxon>Gonapodyaceae</taxon>
        <taxon>Gonapodya</taxon>
    </lineage>
</organism>
<keyword evidence="4" id="KW-1185">Reference proteome</keyword>
<name>A0A139AN17_GONPJ</name>
<feature type="compositionally biased region" description="Basic and acidic residues" evidence="1">
    <location>
        <begin position="210"/>
        <end position="220"/>
    </location>
</feature>
<feature type="region of interest" description="Disordered" evidence="1">
    <location>
        <begin position="97"/>
        <end position="132"/>
    </location>
</feature>
<gene>
    <name evidence="3" type="ORF">M427DRAFT_53978</name>
</gene>
<evidence type="ECO:0000313" key="3">
    <source>
        <dbReference type="EMBL" id="KXS18149.1"/>
    </source>
</evidence>
<reference evidence="3 4" key="1">
    <citation type="journal article" date="2015" name="Genome Biol. Evol.">
        <title>Phylogenomic analyses indicate that early fungi evolved digesting cell walls of algal ancestors of land plants.</title>
        <authorList>
            <person name="Chang Y."/>
            <person name="Wang S."/>
            <person name="Sekimoto S."/>
            <person name="Aerts A.L."/>
            <person name="Choi C."/>
            <person name="Clum A."/>
            <person name="LaButti K.M."/>
            <person name="Lindquist E.A."/>
            <person name="Yee Ngan C."/>
            <person name="Ohm R.A."/>
            <person name="Salamov A.A."/>
            <person name="Grigoriev I.V."/>
            <person name="Spatafora J.W."/>
            <person name="Berbee M.L."/>
        </authorList>
    </citation>
    <scope>NUCLEOTIDE SEQUENCE [LARGE SCALE GENOMIC DNA]</scope>
    <source>
        <strain evidence="3 4">JEL478</strain>
    </source>
</reference>
<dbReference type="Pfam" id="PF01585">
    <property type="entry name" value="G-patch"/>
    <property type="match status" value="1"/>
</dbReference>
<dbReference type="GO" id="GO:0003676">
    <property type="term" value="F:nucleic acid binding"/>
    <property type="evidence" value="ECO:0007669"/>
    <property type="project" value="InterPro"/>
</dbReference>
<proteinExistence type="predicted"/>
<evidence type="ECO:0000313" key="4">
    <source>
        <dbReference type="Proteomes" id="UP000070544"/>
    </source>
</evidence>
<dbReference type="OrthoDB" id="4822at2759"/>
<dbReference type="InterPro" id="IPR000467">
    <property type="entry name" value="G_patch_dom"/>
</dbReference>
<dbReference type="AlphaFoldDB" id="A0A139AN17"/>
<evidence type="ECO:0000256" key="1">
    <source>
        <dbReference type="SAM" id="MobiDB-lite"/>
    </source>
</evidence>
<feature type="region of interest" description="Disordered" evidence="1">
    <location>
        <begin position="1"/>
        <end position="55"/>
    </location>
</feature>
<dbReference type="PANTHER" id="PTHR20923:SF1">
    <property type="entry name" value="G PATCH DOMAIN AND ANKYRIN REPEAT-CONTAINING PROTEIN 1"/>
    <property type="match status" value="1"/>
</dbReference>
<dbReference type="Proteomes" id="UP000070544">
    <property type="component" value="Unassembled WGS sequence"/>
</dbReference>
<feature type="domain" description="G-patch" evidence="2">
    <location>
        <begin position="133"/>
        <end position="179"/>
    </location>
</feature>
<feature type="region of interest" description="Disordered" evidence="1">
    <location>
        <begin position="146"/>
        <end position="220"/>
    </location>
</feature>
<protein>
    <submittedName>
        <fullName evidence="3">G-patch-domain-containing protein</fullName>
    </submittedName>
</protein>
<accession>A0A139AN17</accession>
<evidence type="ECO:0000259" key="2">
    <source>
        <dbReference type="PROSITE" id="PS50174"/>
    </source>
</evidence>
<feature type="compositionally biased region" description="Polar residues" evidence="1">
    <location>
        <begin position="194"/>
        <end position="208"/>
    </location>
</feature>
<dbReference type="EMBL" id="KQ965743">
    <property type="protein sequence ID" value="KXS18149.1"/>
    <property type="molecule type" value="Genomic_DNA"/>
</dbReference>
<sequence length="234" mass="25075">MGMDKDSTPPSSPSPTPAFVSDVSSLSGPADHPRALYSSPDSQPPPIPAQPKHENGQLYCPVCDVYVQVPQAGPGPVPDENSDTDTLSSAMLAHRASIPHQMQLANPSPALPRAEARSTEGPGPGTRPFRIAGDNIGFRMLVKAGWRPGKGLGKDEDGRTTPVGVRKKVDRRGVGTRGGTETIVAERRSARSEGPSNSKIVGAEQTQKMGVKEARRKAEEERRARVEVLRYLKE</sequence>
<dbReference type="PANTHER" id="PTHR20923">
    <property type="entry name" value="BAT4 PROTEIN-RELATED"/>
    <property type="match status" value="1"/>
</dbReference>
<dbReference type="SMART" id="SM00443">
    <property type="entry name" value="G_patch"/>
    <property type="match status" value="1"/>
</dbReference>